<organism evidence="2">
    <name type="scientific">Candidatus Nitrosarchaeum limnium SFB1</name>
    <dbReference type="NCBI Taxonomy" id="886738"/>
    <lineage>
        <taxon>Archaea</taxon>
        <taxon>Nitrososphaerota</taxon>
        <taxon>Nitrososphaeria</taxon>
        <taxon>Nitrosopumilales</taxon>
        <taxon>Nitrosopumilaceae</taxon>
        <taxon>Nitrosarchaeum</taxon>
    </lineage>
</organism>
<dbReference type="HOGENOM" id="CLU_2519598_0_0_2"/>
<dbReference type="EMBL" id="AEGP01000066">
    <property type="protein sequence ID" value="EGG41115.1"/>
    <property type="molecule type" value="Genomic_DNA"/>
</dbReference>
<name>F3KND9_9ARCH</name>
<feature type="transmembrane region" description="Helical" evidence="1">
    <location>
        <begin position="5"/>
        <end position="25"/>
    </location>
</feature>
<reference evidence="2" key="1">
    <citation type="journal article" date="2011" name="PLoS ONE">
        <title>Genome of a low-salinity ammonia-oxidizing archaeon determined by single-cell and metagenomic analysis.</title>
        <authorList>
            <person name="Blainey P.C."/>
            <person name="Mosier A.C."/>
            <person name="Potanina A."/>
            <person name="Francis C.A."/>
            <person name="Quake S.R."/>
        </authorList>
    </citation>
    <scope>NUCLEOTIDE SEQUENCE [LARGE SCALE GENOMIC DNA]</scope>
    <source>
        <strain evidence="2">SFB1</strain>
    </source>
</reference>
<comment type="caution">
    <text evidence="2">The sequence shown here is derived from an EMBL/GenBank/DDBJ whole genome shotgun (WGS) entry which is preliminary data.</text>
</comment>
<feature type="transmembrane region" description="Helical" evidence="1">
    <location>
        <begin position="45"/>
        <end position="62"/>
    </location>
</feature>
<evidence type="ECO:0000313" key="2">
    <source>
        <dbReference type="EMBL" id="EGG41115.1"/>
    </source>
</evidence>
<keyword evidence="1" id="KW-0812">Transmembrane</keyword>
<dbReference type="Proteomes" id="UP000004348">
    <property type="component" value="Chromosome"/>
</dbReference>
<keyword evidence="1" id="KW-0472">Membrane</keyword>
<gene>
    <name evidence="2" type="ORF">Nlim_1922</name>
</gene>
<proteinExistence type="predicted"/>
<accession>F3KND9</accession>
<keyword evidence="1" id="KW-1133">Transmembrane helix</keyword>
<sequence>MKGLYWLILGLCVWFIPTIIFQIIVTSEDSVKTAEEAISEIPKEVVIVLFGISLPIIVKGVITIRKERKRSRVEDSKKNKKFKK</sequence>
<evidence type="ECO:0000256" key="1">
    <source>
        <dbReference type="SAM" id="Phobius"/>
    </source>
</evidence>
<protein>
    <submittedName>
        <fullName evidence="2">Uncharacterized protein</fullName>
    </submittedName>
</protein>
<dbReference type="AlphaFoldDB" id="F3KND9"/>